<keyword evidence="1" id="KW-0812">Transmembrane</keyword>
<keyword evidence="1" id="KW-1133">Transmembrane helix</keyword>
<organism evidence="2 4">
    <name type="scientific">Nitrosomonas cryotolerans ATCC 49181</name>
    <dbReference type="NCBI Taxonomy" id="1131553"/>
    <lineage>
        <taxon>Bacteria</taxon>
        <taxon>Pseudomonadati</taxon>
        <taxon>Pseudomonadota</taxon>
        <taxon>Betaproteobacteria</taxon>
        <taxon>Nitrosomonadales</taxon>
        <taxon>Nitrosomonadaceae</taxon>
        <taxon>Nitrosomonas</taxon>
    </lineage>
</organism>
<evidence type="ECO:0000313" key="2">
    <source>
        <dbReference type="EMBL" id="SIN97289.1"/>
    </source>
</evidence>
<dbReference type="EMBL" id="FSRO01000001">
    <property type="protein sequence ID" value="SIN97289.1"/>
    <property type="molecule type" value="Genomic_DNA"/>
</dbReference>
<evidence type="ECO:0000256" key="1">
    <source>
        <dbReference type="SAM" id="Phobius"/>
    </source>
</evidence>
<dbReference type="InterPro" id="IPR030891">
    <property type="entry name" value="HaoB_nitrify"/>
</dbReference>
<dbReference type="STRING" id="44575.SAMN05216419_10833"/>
<gene>
    <name evidence="2" type="ORF">SAMN02743940_0347</name>
    <name evidence="3" type="ORF">SAMN02743940_1794</name>
</gene>
<evidence type="ECO:0000313" key="4">
    <source>
        <dbReference type="Proteomes" id="UP000185062"/>
    </source>
</evidence>
<feature type="transmembrane region" description="Helical" evidence="1">
    <location>
        <begin position="12"/>
        <end position="32"/>
    </location>
</feature>
<accession>A0A1N6FPR7</accession>
<evidence type="ECO:0000313" key="3">
    <source>
        <dbReference type="EMBL" id="SIO31092.1"/>
    </source>
</evidence>
<name>A0A1N6FPR7_9PROT</name>
<protein>
    <submittedName>
        <fullName evidence="2">Hydroxylamine oxidation protein HaoB</fullName>
    </submittedName>
</protein>
<sequence>MTRPGSKLLPSLGILLVMGGLILLGWFAYLWFSPVPAPYEYHLVAEGDVRQFSELELDSWPDLALSKYEVQVAGIDKPVALAYLARRENDSPVLINWENRLSEQLISIDQKPSELSVLADAIAKHASPEAIILAWWDTSRQIKLLSERDTFFTSHLGEPLIIPESWRDQQEAIRAYENKFWQDTATQQEQDDFQRFSEALVATPEKGVAMLRELIGSPREAYLIVHVTDLYKLGLMQPDNFGIAYKSFPLTGNMHGLINHMKVYLKENNYETYTLQSLSDNEIRAYFLSDKASSQTLLAQMLPFTSNKPPLELEAAQLIYQHGGYWVYQIPSGQKQ</sequence>
<dbReference type="NCBIfam" id="TIGR04392">
    <property type="entry name" value="haoB_nitrify"/>
    <property type="match status" value="1"/>
</dbReference>
<keyword evidence="1" id="KW-0472">Membrane</keyword>
<dbReference type="AlphaFoldDB" id="A0A1N6FPR7"/>
<keyword evidence="4" id="KW-1185">Reference proteome</keyword>
<reference evidence="2 4" key="1">
    <citation type="submission" date="2016-12" db="EMBL/GenBank/DDBJ databases">
        <authorList>
            <person name="Song W.-J."/>
            <person name="Kurnit D.M."/>
        </authorList>
    </citation>
    <scope>NUCLEOTIDE SEQUENCE [LARGE SCALE GENOMIC DNA]</scope>
    <source>
        <strain evidence="2 4">ATCC 49181</strain>
    </source>
</reference>
<proteinExistence type="predicted"/>
<dbReference type="Proteomes" id="UP000185062">
    <property type="component" value="Unassembled WGS sequence"/>
</dbReference>
<dbReference type="EMBL" id="FSRO01000001">
    <property type="protein sequence ID" value="SIO31092.1"/>
    <property type="molecule type" value="Genomic_DNA"/>
</dbReference>